<sequence>MARRKGVTRFYRGARRHPKWDLGTPPGQRRGRPGKRARRRRVWPVLLGGAMFLFLFGPNILDAGSLLWRDSKGCTVWMVVDGDTVRMHCPVQGFVSGRLVGFDTPEMNARCPRELGMAVAATYYLRWQLWTAREVVATPRDRDRYDRVLTLMGFDGDLASTRMIRSGLARPYDGGQRRSWCDA</sequence>
<keyword evidence="2" id="KW-0472">Membrane</keyword>
<dbReference type="Proteomes" id="UP001595632">
    <property type="component" value="Unassembled WGS sequence"/>
</dbReference>
<dbReference type="Pfam" id="PF00565">
    <property type="entry name" value="SNase"/>
    <property type="match status" value="1"/>
</dbReference>
<proteinExistence type="predicted"/>
<evidence type="ECO:0000313" key="4">
    <source>
        <dbReference type="EMBL" id="MFC3143522.1"/>
    </source>
</evidence>
<accession>A0ABV7GQB1</accession>
<protein>
    <submittedName>
        <fullName evidence="4">Thermonuclease family protein</fullName>
    </submittedName>
</protein>
<dbReference type="InterPro" id="IPR016071">
    <property type="entry name" value="Staphylococal_nuclease_OB-fold"/>
</dbReference>
<evidence type="ECO:0000256" key="1">
    <source>
        <dbReference type="SAM" id="MobiDB-lite"/>
    </source>
</evidence>
<keyword evidence="2" id="KW-0812">Transmembrane</keyword>
<dbReference type="EMBL" id="JBHRTB010000010">
    <property type="protein sequence ID" value="MFC3143522.1"/>
    <property type="molecule type" value="Genomic_DNA"/>
</dbReference>
<keyword evidence="2" id="KW-1133">Transmembrane helix</keyword>
<evidence type="ECO:0000256" key="2">
    <source>
        <dbReference type="SAM" id="Phobius"/>
    </source>
</evidence>
<feature type="region of interest" description="Disordered" evidence="1">
    <location>
        <begin position="17"/>
        <end position="36"/>
    </location>
</feature>
<organism evidence="4 5">
    <name type="scientific">Psychromarinibacter halotolerans</name>
    <dbReference type="NCBI Taxonomy" id="1775175"/>
    <lineage>
        <taxon>Bacteria</taxon>
        <taxon>Pseudomonadati</taxon>
        <taxon>Pseudomonadota</taxon>
        <taxon>Alphaproteobacteria</taxon>
        <taxon>Rhodobacterales</taxon>
        <taxon>Paracoccaceae</taxon>
        <taxon>Psychromarinibacter</taxon>
    </lineage>
</organism>
<feature type="transmembrane region" description="Helical" evidence="2">
    <location>
        <begin position="42"/>
        <end position="61"/>
    </location>
</feature>
<reference evidence="5" key="1">
    <citation type="journal article" date="2019" name="Int. J. Syst. Evol. Microbiol.">
        <title>The Global Catalogue of Microorganisms (GCM) 10K type strain sequencing project: providing services to taxonomists for standard genome sequencing and annotation.</title>
        <authorList>
            <consortium name="The Broad Institute Genomics Platform"/>
            <consortium name="The Broad Institute Genome Sequencing Center for Infectious Disease"/>
            <person name="Wu L."/>
            <person name="Ma J."/>
        </authorList>
    </citation>
    <scope>NUCLEOTIDE SEQUENCE [LARGE SCALE GENOMIC DNA]</scope>
    <source>
        <strain evidence="5">KCTC 52366</strain>
    </source>
</reference>
<comment type="caution">
    <text evidence="4">The sequence shown here is derived from an EMBL/GenBank/DDBJ whole genome shotgun (WGS) entry which is preliminary data.</text>
</comment>
<keyword evidence="5" id="KW-1185">Reference proteome</keyword>
<dbReference type="Gene3D" id="2.40.50.90">
    <property type="match status" value="1"/>
</dbReference>
<evidence type="ECO:0000313" key="5">
    <source>
        <dbReference type="Proteomes" id="UP001595632"/>
    </source>
</evidence>
<feature type="domain" description="TNase-like" evidence="3">
    <location>
        <begin position="98"/>
        <end position="173"/>
    </location>
</feature>
<dbReference type="InterPro" id="IPR035437">
    <property type="entry name" value="SNase_OB-fold_sf"/>
</dbReference>
<dbReference type="RefSeq" id="WP_275630806.1">
    <property type="nucleotide sequence ID" value="NZ_JARGYD010000001.1"/>
</dbReference>
<gene>
    <name evidence="4" type="ORF">ACFOGP_12435</name>
</gene>
<name>A0ABV7GQB1_9RHOB</name>
<evidence type="ECO:0000259" key="3">
    <source>
        <dbReference type="Pfam" id="PF00565"/>
    </source>
</evidence>
<dbReference type="SUPFAM" id="SSF50199">
    <property type="entry name" value="Staphylococcal nuclease"/>
    <property type="match status" value="1"/>
</dbReference>